<dbReference type="AlphaFoldDB" id="A0AAW2I923"/>
<dbReference type="EMBL" id="JACGWJ010001721">
    <property type="protein sequence ID" value="KAL0277945.1"/>
    <property type="molecule type" value="Genomic_DNA"/>
</dbReference>
<organism evidence="2">
    <name type="scientific">Sesamum radiatum</name>
    <name type="common">Black benniseed</name>
    <dbReference type="NCBI Taxonomy" id="300843"/>
    <lineage>
        <taxon>Eukaryota</taxon>
        <taxon>Viridiplantae</taxon>
        <taxon>Streptophyta</taxon>
        <taxon>Embryophyta</taxon>
        <taxon>Tracheophyta</taxon>
        <taxon>Spermatophyta</taxon>
        <taxon>Magnoliopsida</taxon>
        <taxon>eudicotyledons</taxon>
        <taxon>Gunneridae</taxon>
        <taxon>Pentapetalae</taxon>
        <taxon>asterids</taxon>
        <taxon>lamiids</taxon>
        <taxon>Lamiales</taxon>
        <taxon>Pedaliaceae</taxon>
        <taxon>Sesamum</taxon>
    </lineage>
</organism>
<accession>A0AAW2I923</accession>
<gene>
    <name evidence="2" type="ORF">Sradi_7312300</name>
</gene>
<reference evidence="2" key="2">
    <citation type="journal article" date="2024" name="Plant">
        <title>Genomic evolution and insights into agronomic trait innovations of Sesamum species.</title>
        <authorList>
            <person name="Miao H."/>
            <person name="Wang L."/>
            <person name="Qu L."/>
            <person name="Liu H."/>
            <person name="Sun Y."/>
            <person name="Le M."/>
            <person name="Wang Q."/>
            <person name="Wei S."/>
            <person name="Zheng Y."/>
            <person name="Lin W."/>
            <person name="Duan Y."/>
            <person name="Cao H."/>
            <person name="Xiong S."/>
            <person name="Wang X."/>
            <person name="Wei L."/>
            <person name="Li C."/>
            <person name="Ma Q."/>
            <person name="Ju M."/>
            <person name="Zhao R."/>
            <person name="Li G."/>
            <person name="Mu C."/>
            <person name="Tian Q."/>
            <person name="Mei H."/>
            <person name="Zhang T."/>
            <person name="Gao T."/>
            <person name="Zhang H."/>
        </authorList>
    </citation>
    <scope>NUCLEOTIDE SEQUENCE</scope>
    <source>
        <strain evidence="2">G02</strain>
    </source>
</reference>
<feature type="region of interest" description="Disordered" evidence="1">
    <location>
        <begin position="1"/>
        <end position="21"/>
    </location>
</feature>
<proteinExistence type="predicted"/>
<evidence type="ECO:0000256" key="1">
    <source>
        <dbReference type="SAM" id="MobiDB-lite"/>
    </source>
</evidence>
<reference evidence="2" key="1">
    <citation type="submission" date="2020-06" db="EMBL/GenBank/DDBJ databases">
        <authorList>
            <person name="Li T."/>
            <person name="Hu X."/>
            <person name="Zhang T."/>
            <person name="Song X."/>
            <person name="Zhang H."/>
            <person name="Dai N."/>
            <person name="Sheng W."/>
            <person name="Hou X."/>
            <person name="Wei L."/>
        </authorList>
    </citation>
    <scope>NUCLEOTIDE SEQUENCE</scope>
    <source>
        <strain evidence="2">G02</strain>
        <tissue evidence="2">Leaf</tissue>
    </source>
</reference>
<name>A0AAW2I923_SESRA</name>
<sequence>MSGKEKTAQLAPAQKGKTGLSNQGTEPFAVVVLLSNELTLPFSFSALSTRDPGIPPISIYGRNCLAPCHFCSGLALFTFQLGTFKEVAYTKVYKVAKSSSFRGFNKGGPGALSLNSLLSPLGEVVHDKEDKKERLVLEAEG</sequence>
<comment type="caution">
    <text evidence="2">The sequence shown here is derived from an EMBL/GenBank/DDBJ whole genome shotgun (WGS) entry which is preliminary data.</text>
</comment>
<protein>
    <submittedName>
        <fullName evidence="2">Uncharacterized protein</fullName>
    </submittedName>
</protein>
<evidence type="ECO:0000313" key="2">
    <source>
        <dbReference type="EMBL" id="KAL0277945.1"/>
    </source>
</evidence>